<dbReference type="RefSeq" id="WP_341566006.1">
    <property type="nucleotide sequence ID" value="NZ_JBAKAR010000001.1"/>
</dbReference>
<name>A0ABU9G0Q8_9GAMM</name>
<dbReference type="InterPro" id="IPR017462">
    <property type="entry name" value="Sulphur_relay_TusC/DsrF"/>
</dbReference>
<dbReference type="InterPro" id="IPR003787">
    <property type="entry name" value="Sulphur_relay_DsrE/F-like"/>
</dbReference>
<evidence type="ECO:0000256" key="1">
    <source>
        <dbReference type="ARBA" id="ARBA00005996"/>
    </source>
</evidence>
<dbReference type="PANTHER" id="PTHR38780:SF1">
    <property type="entry name" value="PROTEIN TUSC"/>
    <property type="match status" value="1"/>
</dbReference>
<dbReference type="Pfam" id="PF02635">
    <property type="entry name" value="DsrE"/>
    <property type="match status" value="1"/>
</dbReference>
<accession>A0ABU9G0Q8</accession>
<dbReference type="PANTHER" id="PTHR38780">
    <property type="entry name" value="PROTEIN TUSC"/>
    <property type="match status" value="1"/>
</dbReference>
<dbReference type="EMBL" id="JBAKAR010000001">
    <property type="protein sequence ID" value="MEL0611621.1"/>
    <property type="molecule type" value="Genomic_DNA"/>
</dbReference>
<comment type="caution">
    <text evidence="2">The sequence shown here is derived from an EMBL/GenBank/DDBJ whole genome shotgun (WGS) entry which is preliminary data.</text>
</comment>
<dbReference type="Gene3D" id="3.40.1260.10">
    <property type="entry name" value="DsrEFH-like"/>
    <property type="match status" value="1"/>
</dbReference>
<dbReference type="SUPFAM" id="SSF75169">
    <property type="entry name" value="DsrEFH-like"/>
    <property type="match status" value="1"/>
</dbReference>
<organism evidence="2 3">
    <name type="scientific">Marinomonas arenicola</name>
    <dbReference type="NCBI Taxonomy" id="569601"/>
    <lineage>
        <taxon>Bacteria</taxon>
        <taxon>Pseudomonadati</taxon>
        <taxon>Pseudomonadota</taxon>
        <taxon>Gammaproteobacteria</taxon>
        <taxon>Oceanospirillales</taxon>
        <taxon>Oceanospirillaceae</taxon>
        <taxon>Marinomonas</taxon>
    </lineage>
</organism>
<comment type="similarity">
    <text evidence="1">Belongs to the DsrF/TusC family.</text>
</comment>
<protein>
    <submittedName>
        <fullName evidence="2">DsrE family protein</fullName>
    </submittedName>
</protein>
<keyword evidence="3" id="KW-1185">Reference proteome</keyword>
<proteinExistence type="inferred from homology"/>
<gene>
    <name evidence="2" type="ORF">V6242_00585</name>
</gene>
<evidence type="ECO:0000313" key="3">
    <source>
        <dbReference type="Proteomes" id="UP001379949"/>
    </source>
</evidence>
<dbReference type="Proteomes" id="UP001379949">
    <property type="component" value="Unassembled WGS sequence"/>
</dbReference>
<evidence type="ECO:0000313" key="2">
    <source>
        <dbReference type="EMBL" id="MEL0611621.1"/>
    </source>
</evidence>
<dbReference type="InterPro" id="IPR027396">
    <property type="entry name" value="DsrEFH-like"/>
</dbReference>
<reference evidence="2 3" key="1">
    <citation type="submission" date="2024-02" db="EMBL/GenBank/DDBJ databases">
        <title>Bacteria isolated from the canopy kelp, Nereocystis luetkeana.</title>
        <authorList>
            <person name="Pfister C.A."/>
            <person name="Younker I.T."/>
            <person name="Light S.H."/>
        </authorList>
    </citation>
    <scope>NUCLEOTIDE SEQUENCE [LARGE SCALE GENOMIC DNA]</scope>
    <source>
        <strain evidence="2 3">TI.4.07</strain>
    </source>
</reference>
<sequence length="115" mass="12910">MNNTLIHLSSSPYSSLACKEGLDLALVLATFEQPVDLCLSGAALALLYDNQAPNKTDGKQLHKLLDGLEFYDIENIYVEKNSELMRAGNIWSGTKALDSDDWHALFSQYQHVFRF</sequence>